<name>A0A8T9IGS5_SALET</name>
<keyword evidence="2" id="KW-0472">Membrane</keyword>
<sequence length="124" mass="13878">MISNSAVESIDLRDVVRNVRKSATPPSKATCEFLRKRIIGLNITLQKFITRLTRVMPRKNKTARSHCRTTASFKKSPPGSSDGSDPDPDCSPKSSYPHCSKYIHAILISLIIIFYSISIIEVEK</sequence>
<keyword evidence="2" id="KW-1133">Transmembrane helix</keyword>
<dbReference type="RefSeq" id="WP_242105313.1">
    <property type="nucleotide sequence ID" value="NZ_CP093445.1"/>
</dbReference>
<protein>
    <submittedName>
        <fullName evidence="3">Uncharacterized protein</fullName>
    </submittedName>
</protein>
<organism evidence="3">
    <name type="scientific">Salmonella enterica subsp. enterica serovar Abeokuta</name>
    <dbReference type="NCBI Taxonomy" id="2926665"/>
    <lineage>
        <taxon>Bacteria</taxon>
        <taxon>Pseudomonadati</taxon>
        <taxon>Pseudomonadota</taxon>
        <taxon>Gammaproteobacteria</taxon>
        <taxon>Enterobacterales</taxon>
        <taxon>Enterobacteriaceae</taxon>
        <taxon>Salmonella</taxon>
    </lineage>
</organism>
<evidence type="ECO:0000313" key="3">
    <source>
        <dbReference type="EMBL" id="UNO33005.1"/>
    </source>
</evidence>
<proteinExistence type="predicted"/>
<gene>
    <name evidence="3" type="ORF">MOV10_18140</name>
</gene>
<dbReference type="AlphaFoldDB" id="A0A8T9IGS5"/>
<keyword evidence="2" id="KW-0812">Transmembrane</keyword>
<feature type="transmembrane region" description="Helical" evidence="2">
    <location>
        <begin position="102"/>
        <end position="122"/>
    </location>
</feature>
<feature type="compositionally biased region" description="Basic residues" evidence="1">
    <location>
        <begin position="58"/>
        <end position="67"/>
    </location>
</feature>
<feature type="compositionally biased region" description="Low complexity" evidence="1">
    <location>
        <begin position="74"/>
        <end position="83"/>
    </location>
</feature>
<accession>A0A8T9IGS5</accession>
<evidence type="ECO:0000256" key="2">
    <source>
        <dbReference type="SAM" id="Phobius"/>
    </source>
</evidence>
<evidence type="ECO:0000256" key="1">
    <source>
        <dbReference type="SAM" id="MobiDB-lite"/>
    </source>
</evidence>
<dbReference type="EMBL" id="CP093445">
    <property type="protein sequence ID" value="UNO33005.1"/>
    <property type="molecule type" value="Genomic_DNA"/>
</dbReference>
<reference evidence="3" key="1">
    <citation type="submission" date="2022-03" db="EMBL/GenBank/DDBJ databases">
        <title>Genome Sequence of a New Salmonella enterica Strain (Salmonella Abeokuta) isolated from Poultry Feed in Nigeria.</title>
        <authorList>
            <person name="Fagbamila I."/>
            <person name="Barco L."/>
            <person name="Monorella C."/>
            <person name="Beld M.V.D."/>
            <person name="Mooijman K."/>
            <person name="Hernandez-Segura A."/>
            <person name="Orsini M."/>
            <person name="Ajayi O."/>
            <person name="Ngulukun S."/>
            <person name="Jambalang A.-R."/>
            <person name="Sati N."/>
            <person name="Emmennaa P."/>
            <person name="Ankeli P."/>
            <person name="Muhammad M."/>
        </authorList>
    </citation>
    <scope>NUCLEOTIDE SEQUENCE</scope>
    <source>
        <strain evidence="3">OG19FER4</strain>
    </source>
</reference>
<feature type="region of interest" description="Disordered" evidence="1">
    <location>
        <begin position="58"/>
        <end position="94"/>
    </location>
</feature>